<organism evidence="1">
    <name type="scientific">Anguilla anguilla</name>
    <name type="common">European freshwater eel</name>
    <name type="synonym">Muraena anguilla</name>
    <dbReference type="NCBI Taxonomy" id="7936"/>
    <lineage>
        <taxon>Eukaryota</taxon>
        <taxon>Metazoa</taxon>
        <taxon>Chordata</taxon>
        <taxon>Craniata</taxon>
        <taxon>Vertebrata</taxon>
        <taxon>Euteleostomi</taxon>
        <taxon>Actinopterygii</taxon>
        <taxon>Neopterygii</taxon>
        <taxon>Teleostei</taxon>
        <taxon>Anguilliformes</taxon>
        <taxon>Anguillidae</taxon>
        <taxon>Anguilla</taxon>
    </lineage>
</organism>
<evidence type="ECO:0000313" key="1">
    <source>
        <dbReference type="EMBL" id="JAH21225.1"/>
    </source>
</evidence>
<accession>A0A0E9QYB1</accession>
<sequence>MLSLHMKKLCCFVCQIYSIDSEWARLLKVTHL</sequence>
<reference evidence="1" key="2">
    <citation type="journal article" date="2015" name="Fish Shellfish Immunol.">
        <title>Early steps in the European eel (Anguilla anguilla)-Vibrio vulnificus interaction in the gills: Role of the RtxA13 toxin.</title>
        <authorList>
            <person name="Callol A."/>
            <person name="Pajuelo D."/>
            <person name="Ebbesson L."/>
            <person name="Teles M."/>
            <person name="MacKenzie S."/>
            <person name="Amaro C."/>
        </authorList>
    </citation>
    <scope>NUCLEOTIDE SEQUENCE</scope>
</reference>
<dbReference type="AlphaFoldDB" id="A0A0E9QYB1"/>
<protein>
    <submittedName>
        <fullName evidence="1">Uncharacterized protein</fullName>
    </submittedName>
</protein>
<name>A0A0E9QYB1_ANGAN</name>
<reference evidence="1" key="1">
    <citation type="submission" date="2014-11" db="EMBL/GenBank/DDBJ databases">
        <authorList>
            <person name="Amaro Gonzalez C."/>
        </authorList>
    </citation>
    <scope>NUCLEOTIDE SEQUENCE</scope>
</reference>
<proteinExistence type="predicted"/>
<dbReference type="EMBL" id="GBXM01087352">
    <property type="protein sequence ID" value="JAH21225.1"/>
    <property type="molecule type" value="Transcribed_RNA"/>
</dbReference>